<proteinExistence type="predicted"/>
<comment type="caution">
    <text evidence="1">The sequence shown here is derived from an EMBL/GenBank/DDBJ whole genome shotgun (WGS) entry which is preliminary data.</text>
</comment>
<keyword evidence="2" id="KW-1185">Reference proteome</keyword>
<protein>
    <submittedName>
        <fullName evidence="1">Uncharacterized protein</fullName>
    </submittedName>
</protein>
<evidence type="ECO:0000313" key="1">
    <source>
        <dbReference type="EMBL" id="EON76318.1"/>
    </source>
</evidence>
<accession>R7ZQJ0</accession>
<gene>
    <name evidence="1" type="ORF">ADIS_3446</name>
</gene>
<evidence type="ECO:0000313" key="2">
    <source>
        <dbReference type="Proteomes" id="UP000013909"/>
    </source>
</evidence>
<dbReference type="EMBL" id="AQHR01000088">
    <property type="protein sequence ID" value="EON76318.1"/>
    <property type="molecule type" value="Genomic_DNA"/>
</dbReference>
<name>R7ZQJ0_9BACT</name>
<organism evidence="1 2">
    <name type="scientific">Lunatimonas lonarensis</name>
    <dbReference type="NCBI Taxonomy" id="1232681"/>
    <lineage>
        <taxon>Bacteria</taxon>
        <taxon>Pseudomonadati</taxon>
        <taxon>Bacteroidota</taxon>
        <taxon>Cytophagia</taxon>
        <taxon>Cytophagales</taxon>
        <taxon>Cyclobacteriaceae</taxon>
    </lineage>
</organism>
<reference evidence="1 2" key="1">
    <citation type="submission" date="2013-02" db="EMBL/GenBank/DDBJ databases">
        <title>A novel strain isolated from Lonar lake, Maharashtra, India.</title>
        <authorList>
            <person name="Singh A."/>
        </authorList>
    </citation>
    <scope>NUCLEOTIDE SEQUENCE [LARGE SCALE GENOMIC DNA]</scope>
    <source>
        <strain evidence="1 2">AK24</strain>
    </source>
</reference>
<dbReference type="AlphaFoldDB" id="R7ZQJ0"/>
<sequence length="40" mass="4790">MLRHWSPDFPDKLDEKDLARPGCRQGLFLFYTSIFPCFLK</sequence>
<dbReference type="Proteomes" id="UP000013909">
    <property type="component" value="Unassembled WGS sequence"/>
</dbReference>